<evidence type="ECO:0000256" key="6">
    <source>
        <dbReference type="ARBA" id="ARBA00022729"/>
    </source>
</evidence>
<evidence type="ECO:0000256" key="12">
    <source>
        <dbReference type="SAM" id="Phobius"/>
    </source>
</evidence>
<dbReference type="AlphaFoldDB" id="A0A2N9HLV5"/>
<keyword evidence="10" id="KW-0675">Receptor</keyword>
<dbReference type="SUPFAM" id="SSF52058">
    <property type="entry name" value="L domain-like"/>
    <property type="match status" value="1"/>
</dbReference>
<proteinExistence type="inferred from homology"/>
<evidence type="ECO:0000256" key="2">
    <source>
        <dbReference type="ARBA" id="ARBA00009592"/>
    </source>
</evidence>
<dbReference type="Pfam" id="PF00560">
    <property type="entry name" value="LRR_1"/>
    <property type="match status" value="3"/>
</dbReference>
<evidence type="ECO:0000256" key="8">
    <source>
        <dbReference type="ARBA" id="ARBA00022989"/>
    </source>
</evidence>
<accession>A0A2N9HLV5</accession>
<evidence type="ECO:0000256" key="3">
    <source>
        <dbReference type="ARBA" id="ARBA00022475"/>
    </source>
</evidence>
<dbReference type="FunFam" id="3.80.10.10:FF:000095">
    <property type="entry name" value="LRR receptor-like serine/threonine-protein kinase GSO1"/>
    <property type="match status" value="1"/>
</dbReference>
<dbReference type="Pfam" id="PF08263">
    <property type="entry name" value="LRRNT_2"/>
    <property type="match status" value="1"/>
</dbReference>
<dbReference type="SMART" id="SM00369">
    <property type="entry name" value="LRR_TYP"/>
    <property type="match status" value="6"/>
</dbReference>
<dbReference type="EMBL" id="OIVN01003690">
    <property type="protein sequence ID" value="SPD12955.1"/>
    <property type="molecule type" value="Genomic_DNA"/>
</dbReference>
<evidence type="ECO:0000256" key="1">
    <source>
        <dbReference type="ARBA" id="ARBA00004251"/>
    </source>
</evidence>
<keyword evidence="3" id="KW-1003">Cell membrane</keyword>
<evidence type="ECO:0000256" key="11">
    <source>
        <dbReference type="ARBA" id="ARBA00023180"/>
    </source>
</evidence>
<evidence type="ECO:0000259" key="14">
    <source>
        <dbReference type="Pfam" id="PF08263"/>
    </source>
</evidence>
<keyword evidence="6 13" id="KW-0732">Signal</keyword>
<keyword evidence="5 12" id="KW-0812">Transmembrane</keyword>
<name>A0A2N9HLV5_FAGSY</name>
<keyword evidence="8 12" id="KW-1133">Transmembrane helix</keyword>
<feature type="domain" description="Leucine-rich repeat-containing N-terminal plant-type" evidence="14">
    <location>
        <begin position="36"/>
        <end position="87"/>
    </location>
</feature>
<keyword evidence="4" id="KW-0433">Leucine-rich repeat</keyword>
<dbReference type="InterPro" id="IPR046956">
    <property type="entry name" value="RLP23-like"/>
</dbReference>
<evidence type="ECO:0000256" key="7">
    <source>
        <dbReference type="ARBA" id="ARBA00022737"/>
    </source>
</evidence>
<dbReference type="InterPro" id="IPR032675">
    <property type="entry name" value="LRR_dom_sf"/>
</dbReference>
<keyword evidence="7" id="KW-0677">Repeat</keyword>
<evidence type="ECO:0000313" key="15">
    <source>
        <dbReference type="EMBL" id="SPD12955.1"/>
    </source>
</evidence>
<evidence type="ECO:0000256" key="4">
    <source>
        <dbReference type="ARBA" id="ARBA00022614"/>
    </source>
</evidence>
<comment type="similarity">
    <text evidence="2">Belongs to the RLP family.</text>
</comment>
<keyword evidence="11" id="KW-0325">Glycoprotein</keyword>
<evidence type="ECO:0000256" key="5">
    <source>
        <dbReference type="ARBA" id="ARBA00022692"/>
    </source>
</evidence>
<evidence type="ECO:0000256" key="9">
    <source>
        <dbReference type="ARBA" id="ARBA00023136"/>
    </source>
</evidence>
<reference evidence="15" key="1">
    <citation type="submission" date="2018-02" db="EMBL/GenBank/DDBJ databases">
        <authorList>
            <person name="Cohen D.B."/>
            <person name="Kent A.D."/>
        </authorList>
    </citation>
    <scope>NUCLEOTIDE SEQUENCE</scope>
</reference>
<protein>
    <recommendedName>
        <fullName evidence="14">Leucine-rich repeat-containing N-terminal plant-type domain-containing protein</fullName>
    </recommendedName>
</protein>
<dbReference type="PANTHER" id="PTHR48061:SF36">
    <property type="entry name" value="RECEPTOR-LIKE PROTEIN 12"/>
    <property type="match status" value="1"/>
</dbReference>
<dbReference type="InterPro" id="IPR003591">
    <property type="entry name" value="Leu-rich_rpt_typical-subtyp"/>
</dbReference>
<organism evidence="15">
    <name type="scientific">Fagus sylvatica</name>
    <name type="common">Beechnut</name>
    <dbReference type="NCBI Taxonomy" id="28930"/>
    <lineage>
        <taxon>Eukaryota</taxon>
        <taxon>Viridiplantae</taxon>
        <taxon>Streptophyta</taxon>
        <taxon>Embryophyta</taxon>
        <taxon>Tracheophyta</taxon>
        <taxon>Spermatophyta</taxon>
        <taxon>Magnoliopsida</taxon>
        <taxon>eudicotyledons</taxon>
        <taxon>Gunneridae</taxon>
        <taxon>Pentapetalae</taxon>
        <taxon>rosids</taxon>
        <taxon>fabids</taxon>
        <taxon>Fagales</taxon>
        <taxon>Fagaceae</taxon>
        <taxon>Fagus</taxon>
    </lineage>
</organism>
<feature type="chain" id="PRO_5014667050" description="Leucine-rich repeat-containing N-terminal plant-type domain-containing protein" evidence="13">
    <location>
        <begin position="23"/>
        <end position="571"/>
    </location>
</feature>
<dbReference type="PRINTS" id="PR00019">
    <property type="entry name" value="LEURICHRPT"/>
</dbReference>
<sequence length="571" mass="63302">MGKMNQFLLLFLASCFFFISHSQTTSNTSSQHHCLPDQSHTLLQLRQEFVQKRLNSDYCDYYNGSYPKMKSWKADSDCCSWDGVTCDPENGHVVGLNLTNSWLNGRLNSNSSLFSLRHLHKLNLALNNFTSSTIPSQFGHLNMTYLRELHLDVVNISSSLPQSLENLSSLTSLSLSGCSLHGEFPSNIFLLPRIQAIDLSGNEDLTGFLPKFQLGAIPASMGNLSKLTSLLLMGNLFSGELPSSLGNLTQLEELDISENQLKGPIPSEISRLHHLSRLDLSDNSLTGAIPLSTLDLNHNQIQGKIPRSLVQCRMLEVLNLGNNKLNDTFPFWLESLPELQILVLRANGFHGPIWDPATKIGFSKLHVIDLSHNNFTGELPSKYFMTWNAMLMAPVKAIDLSNNRFYGEIPDSVGNLNGLIVLNLSNNSFASHIPSSFGNLTALESLDLSQNLLSGEIPQQLTSLTFLEYLNLSQNHLIGPIPQGGQFSTFQNSSFEGNLGLCGSPLSNKCENNETPTSIPSRDSSFGEGFTWKVVVIGYACGLVIGFLIGHVVISRRPDWFMRTFRVKLHR</sequence>
<dbReference type="Gene3D" id="3.80.10.10">
    <property type="entry name" value="Ribonuclease Inhibitor"/>
    <property type="match status" value="3"/>
</dbReference>
<evidence type="ECO:0000256" key="10">
    <source>
        <dbReference type="ARBA" id="ARBA00023170"/>
    </source>
</evidence>
<evidence type="ECO:0000256" key="13">
    <source>
        <dbReference type="SAM" id="SignalP"/>
    </source>
</evidence>
<gene>
    <name evidence="15" type="ORF">FSB_LOCUS40837</name>
</gene>
<feature type="signal peptide" evidence="13">
    <location>
        <begin position="1"/>
        <end position="22"/>
    </location>
</feature>
<dbReference type="PANTHER" id="PTHR48061">
    <property type="entry name" value="LEUCINE-RICH REPEAT RECEPTOR PROTEIN KINASE EMS1-LIKE-RELATED"/>
    <property type="match status" value="1"/>
</dbReference>
<dbReference type="PROSITE" id="PS51257">
    <property type="entry name" value="PROKAR_LIPOPROTEIN"/>
    <property type="match status" value="1"/>
</dbReference>
<feature type="transmembrane region" description="Helical" evidence="12">
    <location>
        <begin position="530"/>
        <end position="554"/>
    </location>
</feature>
<dbReference type="FunFam" id="3.80.10.10:FF:000041">
    <property type="entry name" value="LRR receptor-like serine/threonine-protein kinase ERECTA"/>
    <property type="match status" value="1"/>
</dbReference>
<dbReference type="Pfam" id="PF13855">
    <property type="entry name" value="LRR_8"/>
    <property type="match status" value="3"/>
</dbReference>
<dbReference type="InterPro" id="IPR013210">
    <property type="entry name" value="LRR_N_plant-typ"/>
</dbReference>
<keyword evidence="9 12" id="KW-0472">Membrane</keyword>
<dbReference type="InterPro" id="IPR001611">
    <property type="entry name" value="Leu-rich_rpt"/>
</dbReference>
<comment type="subcellular location">
    <subcellularLocation>
        <location evidence="1">Cell membrane</location>
        <topology evidence="1">Single-pass type I membrane protein</topology>
    </subcellularLocation>
</comment>
<dbReference type="GO" id="GO:0005886">
    <property type="term" value="C:plasma membrane"/>
    <property type="evidence" value="ECO:0007669"/>
    <property type="project" value="UniProtKB-SubCell"/>
</dbReference>